<name>A0A7D9H987_9GAMM</name>
<feature type="domain" description="SAF" evidence="2">
    <location>
        <begin position="42"/>
        <end position="104"/>
    </location>
</feature>
<evidence type="ECO:0000313" key="3">
    <source>
        <dbReference type="EMBL" id="VUX56312.1"/>
    </source>
</evidence>
<sequence>MAKKRGIILVVLSLVMAIGAAWTANSWIAAKAAAEEGALKGTHVVAAAMAIPYGTKVEGRHLKYVEIPKDVAPTGFFTSVDNVKGRVSTTPLMRGEILIAERFAEHDAGSTLAALVGENMRAVTVRVNDVVGVAGFLLPGNRVDVLSARKEASRRAVTETILQNIKVLAVDQTAATDTNEPIIVRAVTLEVSPKQAETLVLARTEGQIQLTLRNPMQSEPEPEVVAKPAPKIPSRKRPTRPTSATVTVIRGTKVEKVKTKT</sequence>
<protein>
    <submittedName>
        <fullName evidence="3">Putative pilus assembly protein</fullName>
    </submittedName>
</protein>
<dbReference type="InterPro" id="IPR031571">
    <property type="entry name" value="RcpC_dom"/>
</dbReference>
<dbReference type="InterPro" id="IPR017592">
    <property type="entry name" value="Pilus_assmbl_Flp-typ_CpaB"/>
</dbReference>
<accession>A0A7D9H987</accession>
<reference evidence="3" key="1">
    <citation type="submission" date="2019-07" db="EMBL/GenBank/DDBJ databases">
        <authorList>
            <person name="Weber M."/>
            <person name="Kostadinov I."/>
            <person name="Kostadinov D I."/>
        </authorList>
    </citation>
    <scope>NUCLEOTIDE SEQUENCE</scope>
    <source>
        <strain evidence="3">Gfbio:sag-sample-m06:053724c1-46a9-4a36-b237-ea2bf867836b</strain>
    </source>
</reference>
<gene>
    <name evidence="3" type="ORF">JTBM06_V1_580004</name>
</gene>
<proteinExistence type="predicted"/>
<dbReference type="SMART" id="SM00858">
    <property type="entry name" value="SAF"/>
    <property type="match status" value="1"/>
</dbReference>
<feature type="region of interest" description="Disordered" evidence="1">
    <location>
        <begin position="216"/>
        <end position="244"/>
    </location>
</feature>
<dbReference type="Pfam" id="PF08666">
    <property type="entry name" value="SAF"/>
    <property type="match status" value="1"/>
</dbReference>
<dbReference type="Pfam" id="PF16976">
    <property type="entry name" value="RcpC"/>
    <property type="match status" value="1"/>
</dbReference>
<evidence type="ECO:0000259" key="2">
    <source>
        <dbReference type="SMART" id="SM00858"/>
    </source>
</evidence>
<dbReference type="AlphaFoldDB" id="A0A7D9H987"/>
<dbReference type="InterPro" id="IPR013974">
    <property type="entry name" value="SAF"/>
</dbReference>
<dbReference type="EMBL" id="LR633967">
    <property type="protein sequence ID" value="VUX56312.1"/>
    <property type="molecule type" value="Genomic_DNA"/>
</dbReference>
<evidence type="ECO:0000256" key="1">
    <source>
        <dbReference type="SAM" id="MobiDB-lite"/>
    </source>
</evidence>
<organism evidence="3">
    <name type="scientific">uncultured Woeseiaceae bacterium</name>
    <dbReference type="NCBI Taxonomy" id="1983305"/>
    <lineage>
        <taxon>Bacteria</taxon>
        <taxon>Pseudomonadati</taxon>
        <taxon>Pseudomonadota</taxon>
        <taxon>Gammaproteobacteria</taxon>
        <taxon>Woeseiales</taxon>
        <taxon>Woeseiaceae</taxon>
        <taxon>environmental samples</taxon>
    </lineage>
</organism>
<dbReference type="CDD" id="cd11614">
    <property type="entry name" value="SAF_CpaB_FlgA_like"/>
    <property type="match status" value="1"/>
</dbReference>
<dbReference type="NCBIfam" id="TIGR03177">
    <property type="entry name" value="pilus_cpaB"/>
    <property type="match status" value="1"/>
</dbReference>